<sequence length="247" mass="28508">MIKCNEGINILNEDLKKISIETKVSKKTVIKKYTGSKTVKTGSRKKRSRKAYFKSLKKRRSRKRTDKLSTGVQECTVVDMEMVPVGEANNLQKDIIEWHQQDTLSYWKSRAISLEIENRMLHEHLRNVYAQQLDYGNNVLVQNTKTGTLQNYCTQSLSTKEYLDSNTEPIDKNKHLYKNDKLEGLKQGESVKISNKVPEGQHRLNKMKSIYGNNAPKIMGMETAIQLNFEHLKEGSYSSWPNIPLKI</sequence>
<dbReference type="AlphaFoldDB" id="A0A6J2Y2Q9"/>
<dbReference type="GeneID" id="115883113"/>
<proteinExistence type="predicted"/>
<evidence type="ECO:0000313" key="2">
    <source>
        <dbReference type="RefSeq" id="XP_030757275.1"/>
    </source>
</evidence>
<dbReference type="KEGG" id="soy:115883113"/>
<dbReference type="InParanoid" id="A0A6J2Y2Q9"/>
<dbReference type="GO" id="GO:0032797">
    <property type="term" value="C:SMN complex"/>
    <property type="evidence" value="ECO:0007669"/>
    <property type="project" value="InterPro"/>
</dbReference>
<dbReference type="PANTHER" id="PTHR16238">
    <property type="entry name" value="GEM-ASSOCIATED PROTEIN 8"/>
    <property type="match status" value="1"/>
</dbReference>
<dbReference type="GO" id="GO:0000387">
    <property type="term" value="P:spliceosomal snRNP assembly"/>
    <property type="evidence" value="ECO:0007669"/>
    <property type="project" value="InterPro"/>
</dbReference>
<evidence type="ECO:0000313" key="1">
    <source>
        <dbReference type="Proteomes" id="UP000504635"/>
    </source>
</evidence>
<dbReference type="PANTHER" id="PTHR16238:SF7">
    <property type="entry name" value="GEM-ASSOCIATED PROTEIN 8"/>
    <property type="match status" value="1"/>
</dbReference>
<accession>A0A6J2Y2Q9</accession>
<protein>
    <submittedName>
        <fullName evidence="2">Uncharacterized protein LOC115883113</fullName>
    </submittedName>
</protein>
<keyword evidence="1" id="KW-1185">Reference proteome</keyword>
<organism evidence="1 2">
    <name type="scientific">Sitophilus oryzae</name>
    <name type="common">Rice weevil</name>
    <name type="synonym">Curculio oryzae</name>
    <dbReference type="NCBI Taxonomy" id="7048"/>
    <lineage>
        <taxon>Eukaryota</taxon>
        <taxon>Metazoa</taxon>
        <taxon>Ecdysozoa</taxon>
        <taxon>Arthropoda</taxon>
        <taxon>Hexapoda</taxon>
        <taxon>Insecta</taxon>
        <taxon>Pterygota</taxon>
        <taxon>Neoptera</taxon>
        <taxon>Endopterygota</taxon>
        <taxon>Coleoptera</taxon>
        <taxon>Polyphaga</taxon>
        <taxon>Cucujiformia</taxon>
        <taxon>Curculionidae</taxon>
        <taxon>Dryophthorinae</taxon>
        <taxon>Sitophilus</taxon>
    </lineage>
</organism>
<dbReference type="Pfam" id="PF15348">
    <property type="entry name" value="GEMIN8"/>
    <property type="match status" value="1"/>
</dbReference>
<reference evidence="2" key="1">
    <citation type="submission" date="2025-08" db="UniProtKB">
        <authorList>
            <consortium name="RefSeq"/>
        </authorList>
    </citation>
    <scope>IDENTIFICATION</scope>
    <source>
        <tissue evidence="2">Gonads</tissue>
    </source>
</reference>
<dbReference type="RefSeq" id="XP_030757275.1">
    <property type="nucleotide sequence ID" value="XM_030901415.1"/>
</dbReference>
<name>A0A6J2Y2Q9_SITOR</name>
<gene>
    <name evidence="2" type="primary">LOC115883113</name>
</gene>
<dbReference type="InterPro" id="IPR034754">
    <property type="entry name" value="GEMIN8"/>
</dbReference>
<dbReference type="OrthoDB" id="5989213at2759"/>
<dbReference type="Proteomes" id="UP000504635">
    <property type="component" value="Unplaced"/>
</dbReference>